<keyword evidence="2" id="KW-1185">Reference proteome</keyword>
<dbReference type="RefSeq" id="WP_346758480.1">
    <property type="nucleotide sequence ID" value="NZ_JAUJEB010000002.1"/>
</dbReference>
<evidence type="ECO:0000313" key="1">
    <source>
        <dbReference type="EMBL" id="MDN5213140.1"/>
    </source>
</evidence>
<comment type="caution">
    <text evidence="1">The sequence shown here is derived from an EMBL/GenBank/DDBJ whole genome shotgun (WGS) entry which is preliminary data.</text>
</comment>
<sequence>MKSILKVLIALFITTGILSCKNDDDAANNSRIQGIFTVLEGNTIIEMNGVIGSSSLRDFNKLYAAFPNVKTINIKQCDGSEDDETNLQLSARVHKLNINTHLLDNGLIASGGVDFFLSGIQRTRGTNTQIGVHSWSDGGSLQATDFPVGHKNHLPYINYYISIGFTQQQAEDFYYFTINAAPAEDIHWMTEEEIRTYNLITN</sequence>
<evidence type="ECO:0000313" key="2">
    <source>
        <dbReference type="Proteomes" id="UP001172083"/>
    </source>
</evidence>
<dbReference type="InterPro" id="IPR029045">
    <property type="entry name" value="ClpP/crotonase-like_dom_sf"/>
</dbReference>
<dbReference type="EMBL" id="JAUJEB010000002">
    <property type="protein sequence ID" value="MDN5213140.1"/>
    <property type="molecule type" value="Genomic_DNA"/>
</dbReference>
<proteinExistence type="predicted"/>
<accession>A0ABT8L8P6</accession>
<organism evidence="1 2">
    <name type="scientific">Agaribacillus aureus</name>
    <dbReference type="NCBI Taxonomy" id="3051825"/>
    <lineage>
        <taxon>Bacteria</taxon>
        <taxon>Pseudomonadati</taxon>
        <taxon>Bacteroidota</taxon>
        <taxon>Cytophagia</taxon>
        <taxon>Cytophagales</taxon>
        <taxon>Splendidivirgaceae</taxon>
        <taxon>Agaribacillus</taxon>
    </lineage>
</organism>
<reference evidence="1" key="1">
    <citation type="submission" date="2023-06" db="EMBL/GenBank/DDBJ databases">
        <title>Genomic of Agaribacillus aureum.</title>
        <authorList>
            <person name="Wang G."/>
        </authorList>
    </citation>
    <scope>NUCLEOTIDE SEQUENCE</scope>
    <source>
        <strain evidence="1">BMA12</strain>
    </source>
</reference>
<gene>
    <name evidence="1" type="ORF">QQ020_13820</name>
</gene>
<dbReference type="Proteomes" id="UP001172083">
    <property type="component" value="Unassembled WGS sequence"/>
</dbReference>
<dbReference type="SUPFAM" id="SSF52096">
    <property type="entry name" value="ClpP/crotonase"/>
    <property type="match status" value="1"/>
</dbReference>
<name>A0ABT8L8P6_9BACT</name>
<protein>
    <recommendedName>
        <fullName evidence="3">Alpha/beta hydrolase</fullName>
    </recommendedName>
</protein>
<dbReference type="PROSITE" id="PS51257">
    <property type="entry name" value="PROKAR_LIPOPROTEIN"/>
    <property type="match status" value="1"/>
</dbReference>
<evidence type="ECO:0008006" key="3">
    <source>
        <dbReference type="Google" id="ProtNLM"/>
    </source>
</evidence>